<dbReference type="VEuPathDB" id="VectorBase:MDOA004325"/>
<reference evidence="4" key="1">
    <citation type="submission" date="2020-05" db="UniProtKB">
        <authorList>
            <consortium name="EnsemblMetazoa"/>
        </authorList>
    </citation>
    <scope>IDENTIFICATION</scope>
    <source>
        <strain evidence="4">Aabys</strain>
    </source>
</reference>
<dbReference type="InterPro" id="IPR014748">
    <property type="entry name" value="Enoyl-CoA_hydra_C"/>
</dbReference>
<evidence type="ECO:0000256" key="1">
    <source>
        <dbReference type="ARBA" id="ARBA00004275"/>
    </source>
</evidence>
<protein>
    <recommendedName>
        <fullName evidence="5">Enoyl-CoA hydratase/isomerase</fullName>
    </recommendedName>
</protein>
<dbReference type="eggNOG" id="KOG0016">
    <property type="taxonomic scope" value="Eukaryota"/>
</dbReference>
<evidence type="ECO:0000313" key="4">
    <source>
        <dbReference type="EnsemblMetazoa" id="MDOA004325-PA"/>
    </source>
</evidence>
<proteinExistence type="predicted"/>
<dbReference type="Gene3D" id="1.10.12.10">
    <property type="entry name" value="Lyase 2-enoyl-coa Hydratase, Chain A, domain 2"/>
    <property type="match status" value="1"/>
</dbReference>
<dbReference type="InterPro" id="IPR001753">
    <property type="entry name" value="Enoyl-CoA_hydra/iso"/>
</dbReference>
<dbReference type="AlphaFoldDB" id="A0A1I8MFA6"/>
<evidence type="ECO:0000256" key="2">
    <source>
        <dbReference type="ARBA" id="ARBA00023140"/>
    </source>
</evidence>
<dbReference type="PANTHER" id="PTHR43684:SF1">
    <property type="entry name" value="ENOYL-COA DELTA ISOMERASE 2"/>
    <property type="match status" value="1"/>
</dbReference>
<name>A0A1I8MFA6_MUSDO</name>
<sequence>MYNDYQQLVVKKEDKILVIKFNNPKKKNCVNQQAYKEIGRILRDVAKDDSVTMVVFTGVGDFYTAGNDLSKVDDISDMDAYVEASTSNFKNMVYAYIECPKIIVSLVNGPCIGIGTTLAGLSDLLWCSETAYFTCPFVKLGIVPEAGSSYLFPYLMGRSKATEMLLFGEKMSAEEALAFNFASRVYKPSEVDAVIWPKLREYSELPAESLQISKRLMRSPEKEHLVKAIDAECEELRKRFHSEEFINAIIQFSMRKSKL</sequence>
<dbReference type="RefSeq" id="XP_005191689.2">
    <property type="nucleotide sequence ID" value="XM_005191632.4"/>
</dbReference>
<dbReference type="EnsemblMetazoa" id="MDOA004325-RA">
    <property type="protein sequence ID" value="MDOA004325-PA"/>
    <property type="gene ID" value="MDOA004325"/>
</dbReference>
<dbReference type="STRING" id="7370.A0A1I8MFA6"/>
<dbReference type="KEGG" id="mde:101895284"/>
<dbReference type="InterPro" id="IPR051053">
    <property type="entry name" value="ECH/Chromodomain_protein"/>
</dbReference>
<keyword evidence="2" id="KW-0576">Peroxisome</keyword>
<dbReference type="Pfam" id="PF00378">
    <property type="entry name" value="ECH_1"/>
    <property type="match status" value="1"/>
</dbReference>
<dbReference type="GO" id="GO:0004165">
    <property type="term" value="F:delta(3)-delta(2)-enoyl-CoA isomerase activity"/>
    <property type="evidence" value="ECO:0007669"/>
    <property type="project" value="UniProtKB-ARBA"/>
</dbReference>
<dbReference type="InterPro" id="IPR029045">
    <property type="entry name" value="ClpP/crotonase-like_dom_sf"/>
</dbReference>
<dbReference type="CDD" id="cd06558">
    <property type="entry name" value="crotonase-like"/>
    <property type="match status" value="1"/>
</dbReference>
<dbReference type="Gene3D" id="3.90.226.10">
    <property type="entry name" value="2-enoyl-CoA Hydratase, Chain A, domain 1"/>
    <property type="match status" value="1"/>
</dbReference>
<gene>
    <name evidence="4" type="primary">101895284</name>
</gene>
<dbReference type="PANTHER" id="PTHR43684">
    <property type="match status" value="1"/>
</dbReference>
<dbReference type="OrthoDB" id="409763at2759"/>
<dbReference type="SUPFAM" id="SSF52096">
    <property type="entry name" value="ClpP/crotonase"/>
    <property type="match status" value="1"/>
</dbReference>
<comment type="subcellular location">
    <subcellularLocation>
        <location evidence="1">Peroxisome</location>
    </subcellularLocation>
</comment>
<keyword evidence="3" id="KW-0413">Isomerase</keyword>
<dbReference type="GO" id="GO:0005777">
    <property type="term" value="C:peroxisome"/>
    <property type="evidence" value="ECO:0007669"/>
    <property type="project" value="UniProtKB-SubCell"/>
</dbReference>
<evidence type="ECO:0008006" key="5">
    <source>
        <dbReference type="Google" id="ProtNLM"/>
    </source>
</evidence>
<organism evidence="4">
    <name type="scientific">Musca domestica</name>
    <name type="common">House fly</name>
    <dbReference type="NCBI Taxonomy" id="7370"/>
    <lineage>
        <taxon>Eukaryota</taxon>
        <taxon>Metazoa</taxon>
        <taxon>Ecdysozoa</taxon>
        <taxon>Arthropoda</taxon>
        <taxon>Hexapoda</taxon>
        <taxon>Insecta</taxon>
        <taxon>Pterygota</taxon>
        <taxon>Neoptera</taxon>
        <taxon>Endopterygota</taxon>
        <taxon>Diptera</taxon>
        <taxon>Brachycera</taxon>
        <taxon>Muscomorpha</taxon>
        <taxon>Muscoidea</taxon>
        <taxon>Muscidae</taxon>
        <taxon>Musca</taxon>
    </lineage>
</organism>
<dbReference type="VEuPathDB" id="VectorBase:MDOMA2_003237"/>
<evidence type="ECO:0000256" key="3">
    <source>
        <dbReference type="ARBA" id="ARBA00023235"/>
    </source>
</evidence>
<accession>A0A1I8MFA6</accession>